<reference evidence="4" key="2">
    <citation type="journal article" date="2016" name="Sci. Rep.">
        <title>Dictyocaulus viviparus genome, variome and transcriptome elucidate lungworm biology and support future intervention.</title>
        <authorList>
            <person name="McNulty S.N."/>
            <person name="Strube C."/>
            <person name="Rosa B.A."/>
            <person name="Martin J.C."/>
            <person name="Tyagi R."/>
            <person name="Choi Y.J."/>
            <person name="Wang Q."/>
            <person name="Hallsworth Pepin K."/>
            <person name="Zhang X."/>
            <person name="Ozersky P."/>
            <person name="Wilson R.K."/>
            <person name="Sternberg P.W."/>
            <person name="Gasser R.B."/>
            <person name="Mitreva M."/>
        </authorList>
    </citation>
    <scope>NUCLEOTIDE SEQUENCE [LARGE SCALE GENOMIC DNA]</scope>
    <source>
        <strain evidence="4">HannoverDv2000</strain>
    </source>
</reference>
<dbReference type="SUPFAM" id="SSF48371">
    <property type="entry name" value="ARM repeat"/>
    <property type="match status" value="1"/>
</dbReference>
<dbReference type="AlphaFoldDB" id="A0A0D8XNP0"/>
<reference evidence="3 4" key="1">
    <citation type="submission" date="2013-11" db="EMBL/GenBank/DDBJ databases">
        <title>Draft genome of the bovine lungworm Dictyocaulus viviparus.</title>
        <authorList>
            <person name="Mitreva M."/>
        </authorList>
    </citation>
    <scope>NUCLEOTIDE SEQUENCE [LARGE SCALE GENOMIC DNA]</scope>
    <source>
        <strain evidence="3 4">HannoverDv2000</strain>
    </source>
</reference>
<dbReference type="InterPro" id="IPR011989">
    <property type="entry name" value="ARM-like"/>
</dbReference>
<dbReference type="CDD" id="cd14011">
    <property type="entry name" value="PK_SCY1_like"/>
    <property type="match status" value="1"/>
</dbReference>
<dbReference type="EMBL" id="KN716508">
    <property type="protein sequence ID" value="KJH43996.1"/>
    <property type="molecule type" value="Genomic_DNA"/>
</dbReference>
<sequence>MLRQFNYSRMYGVIKVCVSNALPGNPLLREYEIGDHTCVAGPGFYWKIFKGVKKSTKKVVSIWIFDKKDIDRWPKEDRELFLTLIKHGVSQLTRLRHPRLLVIEHPIEESRDSLAFASELVFACLSSCIIRREHLSLCHNDLSNFSFSDMERKHGLLQLGEALSFLHNDARILHRNVTPESVIVNDRVRDYCSIINKLTNRVDFVYESFTWNDRTTTVSQPNLDYLAPEYVVGDGCSIFSDIYSLGALSFAVYNEGRPPFEHKNDLHIFKRNIPKIAYFNDPLIKTLNLFESLIQMENSQKIQFFKSLPTVLVMFEKRVLLQKILPCLCSEFTTPDLIPFLLPSIFLIVEMTSKDEFSSEILPQIIPLFSIEKPYQIALLLLQKMELLLERASEEHVKRYILPLVYSAIHSETIRIQELCLSVIPNIGKLVDRNSMKTELLPKLLELAISGSVLAIRVQSLVCIGKLLPTLESWMITDLILPALPKIRSREPGVLMAILGKSIYKLIANCESIVINRDQWAKSVLPFLLPISVENTLNLGQFEQFMAFIKFLIGIVERNQRLRLQQHCTGHEQQMYVCLMITPIMVYRMMKSNTPKDRGFDIVLILEAF</sequence>
<evidence type="ECO:0000313" key="4">
    <source>
        <dbReference type="Proteomes" id="UP000053766"/>
    </source>
</evidence>
<dbReference type="Pfam" id="PF00069">
    <property type="entry name" value="Pkinase"/>
    <property type="match status" value="1"/>
</dbReference>
<dbReference type="SMART" id="SM00220">
    <property type="entry name" value="S_TKc"/>
    <property type="match status" value="1"/>
</dbReference>
<dbReference type="InterPro" id="IPR011009">
    <property type="entry name" value="Kinase-like_dom_sf"/>
</dbReference>
<dbReference type="InterPro" id="IPR016024">
    <property type="entry name" value="ARM-type_fold"/>
</dbReference>
<dbReference type="PANTHER" id="PTHR12984">
    <property type="entry name" value="SCY1-RELATED S/T PROTEIN KINASE-LIKE"/>
    <property type="match status" value="1"/>
</dbReference>
<keyword evidence="4" id="KW-1185">Reference proteome</keyword>
<proteinExistence type="inferred from homology"/>
<dbReference type="SUPFAM" id="SSF56112">
    <property type="entry name" value="Protein kinase-like (PK-like)"/>
    <property type="match status" value="1"/>
</dbReference>
<dbReference type="InterPro" id="IPR000719">
    <property type="entry name" value="Prot_kinase_dom"/>
</dbReference>
<dbReference type="Gene3D" id="1.25.10.10">
    <property type="entry name" value="Leucine-rich Repeat Variant"/>
    <property type="match status" value="1"/>
</dbReference>
<dbReference type="InterPro" id="IPR051177">
    <property type="entry name" value="CIK-Related_Protein"/>
</dbReference>
<name>A0A0D8XNP0_DICVI</name>
<dbReference type="GO" id="GO:0004672">
    <property type="term" value="F:protein kinase activity"/>
    <property type="evidence" value="ECO:0007669"/>
    <property type="project" value="InterPro"/>
</dbReference>
<organism evidence="3 4">
    <name type="scientific">Dictyocaulus viviparus</name>
    <name type="common">Bovine lungworm</name>
    <dbReference type="NCBI Taxonomy" id="29172"/>
    <lineage>
        <taxon>Eukaryota</taxon>
        <taxon>Metazoa</taxon>
        <taxon>Ecdysozoa</taxon>
        <taxon>Nematoda</taxon>
        <taxon>Chromadorea</taxon>
        <taxon>Rhabditida</taxon>
        <taxon>Rhabditina</taxon>
        <taxon>Rhabditomorpha</taxon>
        <taxon>Strongyloidea</taxon>
        <taxon>Metastrongylidae</taxon>
        <taxon>Dictyocaulus</taxon>
    </lineage>
</organism>
<dbReference type="OrthoDB" id="79687at2759"/>
<gene>
    <name evidence="3" type="ORF">DICVIV_09979</name>
</gene>
<dbReference type="GO" id="GO:0005524">
    <property type="term" value="F:ATP binding"/>
    <property type="evidence" value="ECO:0007669"/>
    <property type="project" value="InterPro"/>
</dbReference>
<evidence type="ECO:0000256" key="1">
    <source>
        <dbReference type="ARBA" id="ARBA00038349"/>
    </source>
</evidence>
<dbReference type="PROSITE" id="PS50011">
    <property type="entry name" value="PROTEIN_KINASE_DOM"/>
    <property type="match status" value="1"/>
</dbReference>
<evidence type="ECO:0000313" key="3">
    <source>
        <dbReference type="EMBL" id="KJH43996.1"/>
    </source>
</evidence>
<feature type="domain" description="Protein kinase" evidence="2">
    <location>
        <begin position="34"/>
        <end position="313"/>
    </location>
</feature>
<dbReference type="Gene3D" id="1.10.510.10">
    <property type="entry name" value="Transferase(Phosphotransferase) domain 1"/>
    <property type="match status" value="1"/>
</dbReference>
<comment type="similarity">
    <text evidence="1">Belongs to the protein kinase superfamily.</text>
</comment>
<evidence type="ECO:0000259" key="2">
    <source>
        <dbReference type="PROSITE" id="PS50011"/>
    </source>
</evidence>
<protein>
    <submittedName>
        <fullName evidence="3">HEAT repeat protein</fullName>
    </submittedName>
</protein>
<dbReference type="PANTHER" id="PTHR12984:SF6">
    <property type="entry name" value="SCY1-LIKE PROTEIN 2"/>
    <property type="match status" value="1"/>
</dbReference>
<dbReference type="Gene3D" id="3.30.200.20">
    <property type="entry name" value="Phosphorylase Kinase, domain 1"/>
    <property type="match status" value="1"/>
</dbReference>
<accession>A0A0D8XNP0</accession>
<dbReference type="Proteomes" id="UP000053766">
    <property type="component" value="Unassembled WGS sequence"/>
</dbReference>